<evidence type="ECO:0000256" key="14">
    <source>
        <dbReference type="PIRSR" id="PIRSR001529-2"/>
    </source>
</evidence>
<keyword evidence="18" id="KW-1185">Reference proteome</keyword>
<dbReference type="PROSITE" id="PS50862">
    <property type="entry name" value="AA_TRNA_LIGASE_II"/>
    <property type="match status" value="1"/>
</dbReference>
<comment type="domain">
    <text evidence="12">Consists of two distinct domains, a catalytic core and a N-terminal extension that is involved in tRNA binding.</text>
</comment>
<comment type="subcellular location">
    <subcellularLocation>
        <location evidence="1 12">Cytoplasm</location>
    </subcellularLocation>
</comment>
<keyword evidence="15" id="KW-0175">Coiled coil</keyword>
<keyword evidence="9 12" id="KW-0030">Aminoacyl-tRNA synthetase</keyword>
<protein>
    <recommendedName>
        <fullName evidence="12">Serine--tRNA ligase</fullName>
        <ecNumber evidence="12">6.1.1.11</ecNumber>
    </recommendedName>
    <alternativeName>
        <fullName evidence="12">Seryl-tRNA synthetase</fullName>
        <shortName evidence="12">SerRS</shortName>
    </alternativeName>
    <alternativeName>
        <fullName evidence="12">Seryl-tRNA(Ser/Sec) synthetase</fullName>
    </alternativeName>
</protein>
<dbReference type="InterPro" id="IPR002317">
    <property type="entry name" value="Ser-tRNA-ligase_type_1"/>
</dbReference>
<evidence type="ECO:0000256" key="4">
    <source>
        <dbReference type="ARBA" id="ARBA00022490"/>
    </source>
</evidence>
<organism evidence="17 18">
    <name type="scientific">Caulobacter endophyticus</name>
    <dbReference type="NCBI Taxonomy" id="2172652"/>
    <lineage>
        <taxon>Bacteria</taxon>
        <taxon>Pseudomonadati</taxon>
        <taxon>Pseudomonadota</taxon>
        <taxon>Alphaproteobacteria</taxon>
        <taxon>Caulobacterales</taxon>
        <taxon>Caulobacteraceae</taxon>
        <taxon>Caulobacter</taxon>
    </lineage>
</organism>
<dbReference type="EMBL" id="QDKQ01000009">
    <property type="protein sequence ID" value="PVM94044.1"/>
    <property type="molecule type" value="Genomic_DNA"/>
</dbReference>
<evidence type="ECO:0000256" key="15">
    <source>
        <dbReference type="SAM" id="Coils"/>
    </source>
</evidence>
<keyword evidence="5 12" id="KW-0436">Ligase</keyword>
<dbReference type="InterPro" id="IPR010978">
    <property type="entry name" value="tRNA-bd_arm"/>
</dbReference>
<gene>
    <name evidence="12" type="primary">serS</name>
    <name evidence="17" type="ORF">DDF67_00765</name>
</gene>
<evidence type="ECO:0000313" key="17">
    <source>
        <dbReference type="EMBL" id="PVM94044.1"/>
    </source>
</evidence>
<dbReference type="Gene3D" id="3.30.930.10">
    <property type="entry name" value="Bira Bifunctional Protein, Domain 2"/>
    <property type="match status" value="1"/>
</dbReference>
<accession>A0A2T9KDJ4</accession>
<feature type="binding site" evidence="12 14">
    <location>
        <begin position="353"/>
        <end position="356"/>
    </location>
    <ligand>
        <name>ATP</name>
        <dbReference type="ChEBI" id="CHEBI:30616"/>
    </ligand>
</feature>
<feature type="binding site" evidence="12 14">
    <location>
        <begin position="266"/>
        <end position="268"/>
    </location>
    <ligand>
        <name>ATP</name>
        <dbReference type="ChEBI" id="CHEBI:30616"/>
    </ligand>
</feature>
<evidence type="ECO:0000256" key="9">
    <source>
        <dbReference type="ARBA" id="ARBA00023146"/>
    </source>
</evidence>
<comment type="similarity">
    <text evidence="3 12">Belongs to the class-II aminoacyl-tRNA synthetase family. Type-1 seryl-tRNA synthetase subfamily.</text>
</comment>
<dbReference type="InterPro" id="IPR002314">
    <property type="entry name" value="aa-tRNA-synt_IIb"/>
</dbReference>
<dbReference type="PANTHER" id="PTHR43697">
    <property type="entry name" value="SERYL-TRNA SYNTHETASE"/>
    <property type="match status" value="1"/>
</dbReference>
<evidence type="ECO:0000256" key="13">
    <source>
        <dbReference type="PIRSR" id="PIRSR001529-1"/>
    </source>
</evidence>
<dbReference type="InterPro" id="IPR042103">
    <property type="entry name" value="SerRS_1_N_sf"/>
</dbReference>
<dbReference type="OrthoDB" id="9804647at2"/>
<feature type="binding site" evidence="12">
    <location>
        <begin position="235"/>
        <end position="237"/>
    </location>
    <ligand>
        <name>L-serine</name>
        <dbReference type="ChEBI" id="CHEBI:33384"/>
    </ligand>
</feature>
<keyword evidence="6 12" id="KW-0547">Nucleotide-binding</keyword>
<dbReference type="Pfam" id="PF00587">
    <property type="entry name" value="tRNA-synt_2b"/>
    <property type="match status" value="1"/>
</dbReference>
<dbReference type="EC" id="6.1.1.11" evidence="12"/>
<feature type="domain" description="Aminoacyl-transfer RNA synthetases class-II family profile" evidence="16">
    <location>
        <begin position="177"/>
        <end position="414"/>
    </location>
</feature>
<keyword evidence="7 12" id="KW-0067">ATP-binding</keyword>
<dbReference type="SUPFAM" id="SSF46589">
    <property type="entry name" value="tRNA-binding arm"/>
    <property type="match status" value="1"/>
</dbReference>
<name>A0A2T9KDJ4_9CAUL</name>
<dbReference type="GO" id="GO:0016260">
    <property type="term" value="P:selenocysteine biosynthetic process"/>
    <property type="evidence" value="ECO:0007669"/>
    <property type="project" value="UniProtKB-UniRule"/>
</dbReference>
<evidence type="ECO:0000256" key="10">
    <source>
        <dbReference type="ARBA" id="ARBA00047929"/>
    </source>
</evidence>
<dbReference type="PANTHER" id="PTHR43697:SF1">
    <property type="entry name" value="SERINE--TRNA LIGASE"/>
    <property type="match status" value="1"/>
</dbReference>
<evidence type="ECO:0000256" key="2">
    <source>
        <dbReference type="ARBA" id="ARBA00005045"/>
    </source>
</evidence>
<reference evidence="17 18" key="1">
    <citation type="submission" date="2018-04" db="EMBL/GenBank/DDBJ databases">
        <title>The genome sequence of Caulobacter sp. 744.</title>
        <authorList>
            <person name="Gao J."/>
            <person name="Sun J."/>
        </authorList>
    </citation>
    <scope>NUCLEOTIDE SEQUENCE [LARGE SCALE GENOMIC DNA]</scope>
    <source>
        <strain evidence="17 18">774</strain>
    </source>
</reference>
<dbReference type="InterPro" id="IPR045864">
    <property type="entry name" value="aa-tRNA-synth_II/BPL/LPL"/>
</dbReference>
<comment type="function">
    <text evidence="12">Catalyzes the attachment of serine to tRNA(Ser). Is also able to aminoacylate tRNA(Sec) with serine, to form the misacylated tRNA L-seryl-tRNA(Sec), which will be further converted into selenocysteinyl-tRNA(Sec).</text>
</comment>
<feature type="binding site" evidence="13">
    <location>
        <position position="235"/>
    </location>
    <ligand>
        <name>L-serine</name>
        <dbReference type="ChEBI" id="CHEBI:33384"/>
    </ligand>
</feature>
<comment type="subunit">
    <text evidence="12">Homodimer. The tRNA molecule binds across the dimer.</text>
</comment>
<keyword evidence="8 12" id="KW-0648">Protein biosynthesis</keyword>
<evidence type="ECO:0000256" key="5">
    <source>
        <dbReference type="ARBA" id="ARBA00022598"/>
    </source>
</evidence>
<dbReference type="AlphaFoldDB" id="A0A2T9KDJ4"/>
<feature type="binding site" evidence="13">
    <location>
        <position position="387"/>
    </location>
    <ligand>
        <name>L-serine</name>
        <dbReference type="ChEBI" id="CHEBI:33384"/>
    </ligand>
</feature>
<evidence type="ECO:0000256" key="12">
    <source>
        <dbReference type="HAMAP-Rule" id="MF_00176"/>
    </source>
</evidence>
<dbReference type="RefSeq" id="WP_109099074.1">
    <property type="nucleotide sequence ID" value="NZ_QDKQ01000009.1"/>
</dbReference>
<dbReference type="HAMAP" id="MF_00176">
    <property type="entry name" value="Ser_tRNA_synth_type1"/>
    <property type="match status" value="1"/>
</dbReference>
<comment type="catalytic activity">
    <reaction evidence="10 12">
        <text>tRNA(Sec) + L-serine + ATP = L-seryl-tRNA(Sec) + AMP + diphosphate + H(+)</text>
        <dbReference type="Rhea" id="RHEA:42580"/>
        <dbReference type="Rhea" id="RHEA-COMP:9742"/>
        <dbReference type="Rhea" id="RHEA-COMP:10128"/>
        <dbReference type="ChEBI" id="CHEBI:15378"/>
        <dbReference type="ChEBI" id="CHEBI:30616"/>
        <dbReference type="ChEBI" id="CHEBI:33019"/>
        <dbReference type="ChEBI" id="CHEBI:33384"/>
        <dbReference type="ChEBI" id="CHEBI:78442"/>
        <dbReference type="ChEBI" id="CHEBI:78533"/>
        <dbReference type="ChEBI" id="CHEBI:456215"/>
        <dbReference type="EC" id="6.1.1.11"/>
    </reaction>
</comment>
<evidence type="ECO:0000259" key="16">
    <source>
        <dbReference type="PROSITE" id="PS50862"/>
    </source>
</evidence>
<dbReference type="Pfam" id="PF02403">
    <property type="entry name" value="Seryl_tRNA_N"/>
    <property type="match status" value="1"/>
</dbReference>
<feature type="binding site" evidence="13">
    <location>
        <position position="266"/>
    </location>
    <ligand>
        <name>L-serine</name>
        <dbReference type="ChEBI" id="CHEBI:33384"/>
    </ligand>
</feature>
<sequence>MHDIKAIRENTQAYEAAWSAKGRSGAASEAVKLDAQLRAAQTALQEAQAKRNESSKLIGMAKAKKDEAEAARLMAEVEALKGRMAEASEEEHLVGAKLKDLLASLPNIPAAEVPEGEDEAGNVEQRRWGDAAKLPAGRLNAPKDHVDLGAALGGMDFEAAARMSGARFVVLKKEVARLERALGQFMLDLQTVEHGYTEVSPPVLVKDDALFGTGQLPKFAEDLFRTTGDHWLIPTAEVSLTNLVREQITGEEELPLRLTALTYCFRSEAGASGRDTRGMIRQHQFQKVELVSITTPDQSEAEHERMVECAETVLKKLELPFRTMLLCKGDMGFGARKTYDLEVWLPSQATFREISSCSNCGDFQARRMDARYKKAGEKGTHYVHTLNGSGLAVGRTLVAVLENYQDEAGRIAIPAVLQPYMGGLTHIGGAA</sequence>
<dbReference type="InterPro" id="IPR006195">
    <property type="entry name" value="aa-tRNA-synth_II"/>
</dbReference>
<evidence type="ECO:0000256" key="8">
    <source>
        <dbReference type="ARBA" id="ARBA00022917"/>
    </source>
</evidence>
<proteinExistence type="inferred from homology"/>
<feature type="binding site" evidence="12">
    <location>
        <position position="389"/>
    </location>
    <ligand>
        <name>L-serine</name>
        <dbReference type="ChEBI" id="CHEBI:33384"/>
    </ligand>
</feature>
<evidence type="ECO:0000256" key="11">
    <source>
        <dbReference type="ARBA" id="ARBA00048823"/>
    </source>
</evidence>
<comment type="pathway">
    <text evidence="2 12">Aminoacyl-tRNA biosynthesis; selenocysteinyl-tRNA(Sec) biosynthesis; L-seryl-tRNA(Sec) from L-serine and tRNA(Sec): step 1/1.</text>
</comment>
<dbReference type="Proteomes" id="UP000245073">
    <property type="component" value="Unassembled WGS sequence"/>
</dbReference>
<comment type="caution">
    <text evidence="17">The sequence shown here is derived from an EMBL/GenBank/DDBJ whole genome shotgun (WGS) entry which is preliminary data.</text>
</comment>
<dbReference type="CDD" id="cd00770">
    <property type="entry name" value="SerRS_core"/>
    <property type="match status" value="1"/>
</dbReference>
<comment type="caution">
    <text evidence="12">Lacks conserved residue(s) required for the propagation of feature annotation.</text>
</comment>
<dbReference type="InterPro" id="IPR015866">
    <property type="entry name" value="Ser-tRNA-synth_1_N"/>
</dbReference>
<dbReference type="InterPro" id="IPR033729">
    <property type="entry name" value="SerRS_core"/>
</dbReference>
<dbReference type="GO" id="GO:0005524">
    <property type="term" value="F:ATP binding"/>
    <property type="evidence" value="ECO:0007669"/>
    <property type="project" value="UniProtKB-UniRule"/>
</dbReference>
<evidence type="ECO:0000256" key="6">
    <source>
        <dbReference type="ARBA" id="ARBA00022741"/>
    </source>
</evidence>
<dbReference type="NCBIfam" id="TIGR00414">
    <property type="entry name" value="serS"/>
    <property type="match status" value="1"/>
</dbReference>
<evidence type="ECO:0000256" key="7">
    <source>
        <dbReference type="ARBA" id="ARBA00022840"/>
    </source>
</evidence>
<feature type="coiled-coil region" evidence="15">
    <location>
        <begin position="30"/>
        <end position="90"/>
    </location>
</feature>
<dbReference type="Gene3D" id="1.10.287.40">
    <property type="entry name" value="Serine-tRNA synthetase, tRNA binding domain"/>
    <property type="match status" value="1"/>
</dbReference>
<keyword evidence="4 12" id="KW-0963">Cytoplasm</keyword>
<evidence type="ECO:0000256" key="3">
    <source>
        <dbReference type="ARBA" id="ARBA00010728"/>
    </source>
</evidence>
<dbReference type="GO" id="GO:0005737">
    <property type="term" value="C:cytoplasm"/>
    <property type="evidence" value="ECO:0007669"/>
    <property type="project" value="UniProtKB-SubCell"/>
</dbReference>
<dbReference type="PRINTS" id="PR00981">
    <property type="entry name" value="TRNASYNTHSER"/>
</dbReference>
<dbReference type="GO" id="GO:0006434">
    <property type="term" value="P:seryl-tRNA aminoacylation"/>
    <property type="evidence" value="ECO:0007669"/>
    <property type="project" value="UniProtKB-UniRule"/>
</dbReference>
<evidence type="ECO:0000256" key="1">
    <source>
        <dbReference type="ARBA" id="ARBA00004496"/>
    </source>
</evidence>
<dbReference type="GO" id="GO:0004828">
    <property type="term" value="F:serine-tRNA ligase activity"/>
    <property type="evidence" value="ECO:0007669"/>
    <property type="project" value="UniProtKB-UniRule"/>
</dbReference>
<dbReference type="SUPFAM" id="SSF55681">
    <property type="entry name" value="Class II aaRS and biotin synthetases"/>
    <property type="match status" value="1"/>
</dbReference>
<evidence type="ECO:0000313" key="18">
    <source>
        <dbReference type="Proteomes" id="UP000245073"/>
    </source>
</evidence>
<feature type="binding site" evidence="12 13">
    <location>
        <position position="289"/>
    </location>
    <ligand>
        <name>L-serine</name>
        <dbReference type="ChEBI" id="CHEBI:33384"/>
    </ligand>
</feature>
<dbReference type="UniPathway" id="UPA00906">
    <property type="reaction ID" value="UER00895"/>
</dbReference>
<dbReference type="PIRSF" id="PIRSF001529">
    <property type="entry name" value="Ser-tRNA-synth_IIa"/>
    <property type="match status" value="1"/>
</dbReference>
<comment type="catalytic activity">
    <reaction evidence="11 12">
        <text>tRNA(Ser) + L-serine + ATP = L-seryl-tRNA(Ser) + AMP + diphosphate + H(+)</text>
        <dbReference type="Rhea" id="RHEA:12292"/>
        <dbReference type="Rhea" id="RHEA-COMP:9669"/>
        <dbReference type="Rhea" id="RHEA-COMP:9703"/>
        <dbReference type="ChEBI" id="CHEBI:15378"/>
        <dbReference type="ChEBI" id="CHEBI:30616"/>
        <dbReference type="ChEBI" id="CHEBI:33019"/>
        <dbReference type="ChEBI" id="CHEBI:33384"/>
        <dbReference type="ChEBI" id="CHEBI:78442"/>
        <dbReference type="ChEBI" id="CHEBI:78533"/>
        <dbReference type="ChEBI" id="CHEBI:456215"/>
        <dbReference type="EC" id="6.1.1.11"/>
    </reaction>
</comment>